<dbReference type="Gene3D" id="2.120.10.30">
    <property type="entry name" value="TolB, C-terminal domain"/>
    <property type="match status" value="1"/>
</dbReference>
<reference evidence="1 2" key="1">
    <citation type="submission" date="2014-04" db="EMBL/GenBank/DDBJ databases">
        <authorList>
            <consortium name="DOE Joint Genome Institute"/>
            <person name="Kuo A."/>
            <person name="Zuccaro A."/>
            <person name="Kohler A."/>
            <person name="Nagy L.G."/>
            <person name="Floudas D."/>
            <person name="Copeland A."/>
            <person name="Barry K.W."/>
            <person name="Cichocki N."/>
            <person name="Veneault-Fourrey C."/>
            <person name="LaButti K."/>
            <person name="Lindquist E.A."/>
            <person name="Lipzen A."/>
            <person name="Lundell T."/>
            <person name="Morin E."/>
            <person name="Murat C."/>
            <person name="Sun H."/>
            <person name="Tunlid A."/>
            <person name="Henrissat B."/>
            <person name="Grigoriev I.V."/>
            <person name="Hibbett D.S."/>
            <person name="Martin F."/>
            <person name="Nordberg H.P."/>
            <person name="Cantor M.N."/>
            <person name="Hua S.X."/>
        </authorList>
    </citation>
    <scope>NUCLEOTIDE SEQUENCE [LARGE SCALE GENOMIC DNA]</scope>
    <source>
        <strain evidence="1 2">MAFF 305830</strain>
    </source>
</reference>
<dbReference type="PANTHER" id="PTHR11799:SF30">
    <property type="entry name" value="SERUM PARAOXONASE_ARYLESTERASE 2"/>
    <property type="match status" value="1"/>
</dbReference>
<dbReference type="HOGENOM" id="CLU_035172_1_0_1"/>
<evidence type="ECO:0000313" key="1">
    <source>
        <dbReference type="EMBL" id="KIM33205.1"/>
    </source>
</evidence>
<keyword evidence="2" id="KW-1185">Reference proteome</keyword>
<accession>A0A0C3B8S2</accession>
<evidence type="ECO:0008006" key="3">
    <source>
        <dbReference type="Google" id="ProtNLM"/>
    </source>
</evidence>
<protein>
    <recommendedName>
        <fullName evidence="3">SMP-30/Gluconolactonase/LRE-like region domain-containing protein</fullName>
    </recommendedName>
</protein>
<gene>
    <name evidence="1" type="ORF">M408DRAFT_309344</name>
</gene>
<name>A0A0C3B8S2_SERVB</name>
<dbReference type="Proteomes" id="UP000054097">
    <property type="component" value="Unassembled WGS sequence"/>
</dbReference>
<dbReference type="EMBL" id="KN824278">
    <property type="protein sequence ID" value="KIM33205.1"/>
    <property type="molecule type" value="Genomic_DNA"/>
</dbReference>
<dbReference type="InterPro" id="IPR051288">
    <property type="entry name" value="Serum_paraoxonase/arylesterase"/>
</dbReference>
<reference evidence="2" key="2">
    <citation type="submission" date="2015-01" db="EMBL/GenBank/DDBJ databases">
        <title>Evolutionary Origins and Diversification of the Mycorrhizal Mutualists.</title>
        <authorList>
            <consortium name="DOE Joint Genome Institute"/>
            <consortium name="Mycorrhizal Genomics Consortium"/>
            <person name="Kohler A."/>
            <person name="Kuo A."/>
            <person name="Nagy L.G."/>
            <person name="Floudas D."/>
            <person name="Copeland A."/>
            <person name="Barry K.W."/>
            <person name="Cichocki N."/>
            <person name="Veneault-Fourrey C."/>
            <person name="LaButti K."/>
            <person name="Lindquist E.A."/>
            <person name="Lipzen A."/>
            <person name="Lundell T."/>
            <person name="Morin E."/>
            <person name="Murat C."/>
            <person name="Riley R."/>
            <person name="Ohm R."/>
            <person name="Sun H."/>
            <person name="Tunlid A."/>
            <person name="Henrissat B."/>
            <person name="Grigoriev I.V."/>
            <person name="Hibbett D.S."/>
            <person name="Martin F."/>
        </authorList>
    </citation>
    <scope>NUCLEOTIDE SEQUENCE [LARGE SCALE GENOMIC DNA]</scope>
    <source>
        <strain evidence="2">MAFF 305830</strain>
    </source>
</reference>
<organism evidence="1 2">
    <name type="scientific">Serendipita vermifera MAFF 305830</name>
    <dbReference type="NCBI Taxonomy" id="933852"/>
    <lineage>
        <taxon>Eukaryota</taxon>
        <taxon>Fungi</taxon>
        <taxon>Dikarya</taxon>
        <taxon>Basidiomycota</taxon>
        <taxon>Agaricomycotina</taxon>
        <taxon>Agaricomycetes</taxon>
        <taxon>Sebacinales</taxon>
        <taxon>Serendipitaceae</taxon>
        <taxon>Serendipita</taxon>
    </lineage>
</organism>
<feature type="non-terminal residue" evidence="1">
    <location>
        <position position="1"/>
    </location>
</feature>
<dbReference type="AlphaFoldDB" id="A0A0C3B8S2"/>
<dbReference type="SUPFAM" id="SSF63829">
    <property type="entry name" value="Calcium-dependent phosphotriesterase"/>
    <property type="match status" value="1"/>
</dbReference>
<dbReference type="OrthoDB" id="5307922at2759"/>
<sequence>QGPLLNPEPKGTLWLVQPDLDGYPVQPLVAENFPPKRDFHPLGIDIFPGEAGQPSTLFVVNHMRDSRLTVDVFALHDENPPRLVYLKELYHPMFWAANSVAALSHNEFFLSIDHWFRRDGFIPWKWFAPFLETALMLPLGMVEYVKFGRNGIDYTVPILGIPYPNGLALSPDKSKLAVSSTSAGKVRIYDVLPNGGGLANRTIIPVPLSPDNVDYQEDGSLIVAGHPHFPSISRLGARKRTSSPSWVVSIQDKNSNSSDDRTSNVPYSAYNRVGLHKDYTMRTIYQSNGEGWSASTSALWAGKNKDKLVIGGLYTEGVLVC</sequence>
<evidence type="ECO:0000313" key="2">
    <source>
        <dbReference type="Proteomes" id="UP000054097"/>
    </source>
</evidence>
<dbReference type="PANTHER" id="PTHR11799">
    <property type="entry name" value="PARAOXONASE"/>
    <property type="match status" value="1"/>
</dbReference>
<dbReference type="InterPro" id="IPR011042">
    <property type="entry name" value="6-blade_b-propeller_TolB-like"/>
</dbReference>
<proteinExistence type="predicted"/>